<keyword evidence="3" id="KW-0804">Transcription</keyword>
<dbReference type="GO" id="GO:0003677">
    <property type="term" value="F:DNA binding"/>
    <property type="evidence" value="ECO:0007669"/>
    <property type="project" value="UniProtKB-UniRule"/>
</dbReference>
<dbReference type="InterPro" id="IPR001647">
    <property type="entry name" value="HTH_TetR"/>
</dbReference>
<dbReference type="InterPro" id="IPR036271">
    <property type="entry name" value="Tet_transcr_reg_TetR-rel_C_sf"/>
</dbReference>
<name>A0A133KZT7_HEYCO</name>
<protein>
    <submittedName>
        <fullName evidence="6">Transcriptional regulator, TetR family</fullName>
    </submittedName>
</protein>
<evidence type="ECO:0000256" key="1">
    <source>
        <dbReference type="ARBA" id="ARBA00023015"/>
    </source>
</evidence>
<evidence type="ECO:0000259" key="5">
    <source>
        <dbReference type="PROSITE" id="PS50977"/>
    </source>
</evidence>
<accession>A0A133KZT7</accession>
<dbReference type="SUPFAM" id="SSF46689">
    <property type="entry name" value="Homeodomain-like"/>
    <property type="match status" value="1"/>
</dbReference>
<dbReference type="InterPro" id="IPR050109">
    <property type="entry name" value="HTH-type_TetR-like_transc_reg"/>
</dbReference>
<evidence type="ECO:0000256" key="3">
    <source>
        <dbReference type="ARBA" id="ARBA00023163"/>
    </source>
</evidence>
<dbReference type="PROSITE" id="PS01081">
    <property type="entry name" value="HTH_TETR_1"/>
    <property type="match status" value="1"/>
</dbReference>
<dbReference type="FunFam" id="1.10.10.60:FF:000141">
    <property type="entry name" value="TetR family transcriptional regulator"/>
    <property type="match status" value="1"/>
</dbReference>
<dbReference type="AlphaFoldDB" id="A0A133KZT7"/>
<proteinExistence type="predicted"/>
<evidence type="ECO:0000313" key="7">
    <source>
        <dbReference type="Proteomes" id="UP000070376"/>
    </source>
</evidence>
<evidence type="ECO:0000313" key="6">
    <source>
        <dbReference type="EMBL" id="KWZ84780.1"/>
    </source>
</evidence>
<gene>
    <name evidence="6" type="ORF">HMPREF3213_00698</name>
</gene>
<organism evidence="6 7">
    <name type="scientific">Heyndrickxia coagulans</name>
    <name type="common">Weizmannia coagulans</name>
    <dbReference type="NCBI Taxonomy" id="1398"/>
    <lineage>
        <taxon>Bacteria</taxon>
        <taxon>Bacillati</taxon>
        <taxon>Bacillota</taxon>
        <taxon>Bacilli</taxon>
        <taxon>Bacillales</taxon>
        <taxon>Bacillaceae</taxon>
        <taxon>Heyndrickxia</taxon>
    </lineage>
</organism>
<dbReference type="InterPro" id="IPR023772">
    <property type="entry name" value="DNA-bd_HTH_TetR-type_CS"/>
</dbReference>
<dbReference type="PANTHER" id="PTHR30055">
    <property type="entry name" value="HTH-TYPE TRANSCRIPTIONAL REGULATOR RUTR"/>
    <property type="match status" value="1"/>
</dbReference>
<dbReference type="Gene3D" id="1.10.357.10">
    <property type="entry name" value="Tetracycline Repressor, domain 2"/>
    <property type="match status" value="1"/>
</dbReference>
<dbReference type="Gene3D" id="1.10.10.60">
    <property type="entry name" value="Homeodomain-like"/>
    <property type="match status" value="1"/>
</dbReference>
<feature type="domain" description="HTH tetR-type" evidence="5">
    <location>
        <begin position="6"/>
        <end position="66"/>
    </location>
</feature>
<dbReference type="Proteomes" id="UP000070376">
    <property type="component" value="Unassembled WGS sequence"/>
</dbReference>
<sequence>MESLETDRRLQILNAATKSFAQYGYKATTMDLIAKMANVGKGTIYNFFRNKEELFHEIIARLIDEMEQVAEASMDPDASFYANLHSALFSILEFRKTHQLTLKLFEEQKEMGTPAVNDMVEKIEERIIDYLKGMLERAIQAGKIKPCNPELTAFIMFKLYVAIIFDWEKHHDSLSKEEIAEAFELYLLKGLQN</sequence>
<dbReference type="Pfam" id="PF00440">
    <property type="entry name" value="TetR_N"/>
    <property type="match status" value="1"/>
</dbReference>
<dbReference type="GO" id="GO:0045892">
    <property type="term" value="P:negative regulation of DNA-templated transcription"/>
    <property type="evidence" value="ECO:0007669"/>
    <property type="project" value="UniProtKB-ARBA"/>
</dbReference>
<dbReference type="PANTHER" id="PTHR30055:SF232">
    <property type="entry name" value="TRANSCRIPTIONAL REGULATOR, TETR FAMILY"/>
    <property type="match status" value="1"/>
</dbReference>
<dbReference type="PRINTS" id="PR00455">
    <property type="entry name" value="HTHTETR"/>
</dbReference>
<keyword evidence="1" id="KW-0805">Transcription regulation</keyword>
<evidence type="ECO:0000256" key="2">
    <source>
        <dbReference type="ARBA" id="ARBA00023125"/>
    </source>
</evidence>
<dbReference type="SUPFAM" id="SSF48498">
    <property type="entry name" value="Tetracyclin repressor-like, C-terminal domain"/>
    <property type="match status" value="1"/>
</dbReference>
<dbReference type="EMBL" id="LRPN01000026">
    <property type="protein sequence ID" value="KWZ84780.1"/>
    <property type="molecule type" value="Genomic_DNA"/>
</dbReference>
<feature type="DNA-binding region" description="H-T-H motif" evidence="4">
    <location>
        <begin position="29"/>
        <end position="48"/>
    </location>
</feature>
<reference evidence="7" key="1">
    <citation type="submission" date="2016-01" db="EMBL/GenBank/DDBJ databases">
        <authorList>
            <person name="Mitreva M."/>
            <person name="Pepin K.H."/>
            <person name="Mihindukulasuriya K.A."/>
            <person name="Fulton R."/>
            <person name="Fronick C."/>
            <person name="O'Laughlin M."/>
            <person name="Miner T."/>
            <person name="Herter B."/>
            <person name="Rosa B.A."/>
            <person name="Cordes M."/>
            <person name="Tomlinson C."/>
            <person name="Wollam A."/>
            <person name="Palsikar V.B."/>
            <person name="Mardis E.R."/>
            <person name="Wilson R.K."/>
        </authorList>
    </citation>
    <scope>NUCLEOTIDE SEQUENCE [LARGE SCALE GENOMIC DNA]</scope>
    <source>
        <strain evidence="7">GED7749B</strain>
    </source>
</reference>
<dbReference type="PATRIC" id="fig|1398.22.peg.699"/>
<dbReference type="InterPro" id="IPR009057">
    <property type="entry name" value="Homeodomain-like_sf"/>
</dbReference>
<evidence type="ECO:0000256" key="4">
    <source>
        <dbReference type="PROSITE-ProRule" id="PRU00335"/>
    </source>
</evidence>
<dbReference type="PROSITE" id="PS50977">
    <property type="entry name" value="HTH_TETR_2"/>
    <property type="match status" value="1"/>
</dbReference>
<keyword evidence="2 4" id="KW-0238">DNA-binding</keyword>
<comment type="caution">
    <text evidence="6">The sequence shown here is derived from an EMBL/GenBank/DDBJ whole genome shotgun (WGS) entry which is preliminary data.</text>
</comment>